<dbReference type="Proteomes" id="UP001066327">
    <property type="component" value="Unassembled WGS sequence"/>
</dbReference>
<dbReference type="GO" id="GO:0016620">
    <property type="term" value="F:oxidoreductase activity, acting on the aldehyde or oxo group of donors, NAD or NADP as acceptor"/>
    <property type="evidence" value="ECO:0007669"/>
    <property type="project" value="InterPro"/>
</dbReference>
<keyword evidence="2 4" id="KW-0560">Oxidoreductase</keyword>
<dbReference type="Proteomes" id="UP001231166">
    <property type="component" value="Chromosome"/>
</dbReference>
<dbReference type="Gene3D" id="3.40.309.10">
    <property type="entry name" value="Aldehyde Dehydrogenase, Chain A, domain 2"/>
    <property type="match status" value="1"/>
</dbReference>
<evidence type="ECO:0000313" key="6">
    <source>
        <dbReference type="EMBL" id="MCZ4587736.1"/>
    </source>
</evidence>
<evidence type="ECO:0000313" key="7">
    <source>
        <dbReference type="EMBL" id="WLF46885.1"/>
    </source>
</evidence>
<accession>A0AAX3YDU3</accession>
<evidence type="ECO:0000259" key="5">
    <source>
        <dbReference type="Pfam" id="PF00171"/>
    </source>
</evidence>
<dbReference type="InterPro" id="IPR016162">
    <property type="entry name" value="Ald_DH_N"/>
</dbReference>
<dbReference type="InterPro" id="IPR016161">
    <property type="entry name" value="Ald_DH/histidinol_DH"/>
</dbReference>
<organism evidence="7 9">
    <name type="scientific">Rhodococcus opacus</name>
    <name type="common">Nocardia opaca</name>
    <dbReference type="NCBI Taxonomy" id="37919"/>
    <lineage>
        <taxon>Bacteria</taxon>
        <taxon>Bacillati</taxon>
        <taxon>Actinomycetota</taxon>
        <taxon>Actinomycetes</taxon>
        <taxon>Mycobacteriales</taxon>
        <taxon>Nocardiaceae</taxon>
        <taxon>Rhodococcus</taxon>
    </lineage>
</organism>
<dbReference type="PROSITE" id="PS00687">
    <property type="entry name" value="ALDEHYDE_DEHYDR_GLU"/>
    <property type="match status" value="1"/>
</dbReference>
<proteinExistence type="inferred from homology"/>
<dbReference type="AlphaFoldDB" id="A0AAX3YDU3"/>
<dbReference type="InterPro" id="IPR029510">
    <property type="entry name" value="Ald_DH_CS_GLU"/>
</dbReference>
<dbReference type="Gene3D" id="3.40.605.10">
    <property type="entry name" value="Aldehyde Dehydrogenase, Chain A, domain 1"/>
    <property type="match status" value="1"/>
</dbReference>
<evidence type="ECO:0000256" key="4">
    <source>
        <dbReference type="RuleBase" id="RU003345"/>
    </source>
</evidence>
<dbReference type="EMBL" id="CP130953">
    <property type="protein sequence ID" value="WLF46885.1"/>
    <property type="molecule type" value="Genomic_DNA"/>
</dbReference>
<evidence type="ECO:0000256" key="3">
    <source>
        <dbReference type="PROSITE-ProRule" id="PRU10007"/>
    </source>
</evidence>
<dbReference type="Pfam" id="PF00171">
    <property type="entry name" value="Aldedh"/>
    <property type="match status" value="1"/>
</dbReference>
<protein>
    <submittedName>
        <fullName evidence="7">Aldehyde dehydrogenase family protein</fullName>
    </submittedName>
</protein>
<feature type="domain" description="Aldehyde dehydrogenase" evidence="5">
    <location>
        <begin position="31"/>
        <end position="492"/>
    </location>
</feature>
<dbReference type="InterPro" id="IPR016163">
    <property type="entry name" value="Ald_DH_C"/>
</dbReference>
<evidence type="ECO:0000256" key="2">
    <source>
        <dbReference type="ARBA" id="ARBA00023002"/>
    </source>
</evidence>
<dbReference type="RefSeq" id="WP_269592079.1">
    <property type="nucleotide sequence ID" value="NZ_CP130953.1"/>
</dbReference>
<dbReference type="PANTHER" id="PTHR42804">
    <property type="entry name" value="ALDEHYDE DEHYDROGENASE"/>
    <property type="match status" value="1"/>
</dbReference>
<reference evidence="7" key="2">
    <citation type="submission" date="2023-07" db="EMBL/GenBank/DDBJ databases">
        <title>Genomic analysis of Rhodococcus opacus VOC-14 with glycol ethers degradation activity.</title>
        <authorList>
            <person name="Narkevich D.A."/>
            <person name="Hlushen A.M."/>
            <person name="Akhremchuk A.E."/>
            <person name="Sikolenko M.A."/>
            <person name="Valentovich L.N."/>
        </authorList>
    </citation>
    <scope>NUCLEOTIDE SEQUENCE</scope>
    <source>
        <strain evidence="7">VOC-14</strain>
    </source>
</reference>
<evidence type="ECO:0000313" key="8">
    <source>
        <dbReference type="Proteomes" id="UP001066327"/>
    </source>
</evidence>
<dbReference type="PANTHER" id="PTHR42804:SF1">
    <property type="entry name" value="ALDEHYDE DEHYDROGENASE-RELATED"/>
    <property type="match status" value="1"/>
</dbReference>
<name>A0AAX3YDU3_RHOOP</name>
<dbReference type="SUPFAM" id="SSF53720">
    <property type="entry name" value="ALDH-like"/>
    <property type="match status" value="1"/>
</dbReference>
<gene>
    <name evidence="6" type="ORF">O4328_29285</name>
    <name evidence="7" type="ORF">Q5707_34265</name>
</gene>
<comment type="similarity">
    <text evidence="1 4">Belongs to the aldehyde dehydrogenase family.</text>
</comment>
<feature type="active site" evidence="3">
    <location>
        <position position="268"/>
    </location>
</feature>
<evidence type="ECO:0000256" key="1">
    <source>
        <dbReference type="ARBA" id="ARBA00009986"/>
    </source>
</evidence>
<reference evidence="6" key="1">
    <citation type="submission" date="2022-12" db="EMBL/GenBank/DDBJ databases">
        <authorList>
            <person name="Krivoruchko A.V."/>
            <person name="Elkin A."/>
        </authorList>
    </citation>
    <scope>NUCLEOTIDE SEQUENCE</scope>
    <source>
        <strain evidence="6">IEGM 249</strain>
    </source>
</reference>
<dbReference type="EMBL" id="JAPWIS010000018">
    <property type="protein sequence ID" value="MCZ4587736.1"/>
    <property type="molecule type" value="Genomic_DNA"/>
</dbReference>
<evidence type="ECO:0000313" key="9">
    <source>
        <dbReference type="Proteomes" id="UP001231166"/>
    </source>
</evidence>
<keyword evidence="8" id="KW-1185">Reference proteome</keyword>
<sequence length="497" mass="52116">MAEETGSNTLTRPGIESWSNLSLLIGGEMTEGRGETLDVVDPATERVVATIAGADAAQADLAVTSAREAFEAGPWSSATPAERSALINRIADGIEKRRDEFVNTIVTELGAPISTAGALQVDWPIKHLREYAQAALDDRSQDLGLHTDPAPSRSVVEYRPVGVVAAIAAYNYPLLLLVHKLGAALAAGCTVVAIPSPRTPLSTLLLGEVLREADVPAGVVNVVVGEVDIARAVTENSGVDKIAFTGSVAVGEKVMRQAAKGVRGVVLELGGKSPAILLPGTNLAAVVPGLHQRYCRNGGQACAAPTRILVHESQWDEFLELSHKAYESIQVGDPWDPATNVGPMITEAHRDSVEQFIREAVDGGAVVAAGGGRPASGPGWFVNPALVINVKNTDPICQEEIFGPVATAMPYSTVDEAVTIANETRYGLHAYLFGPDTDAAREIAPRLRAGTVSVNGGGGLRADAPMGGFGASGVGREIGSWGIHEYLEPQHIQWSCD</sequence>
<dbReference type="InterPro" id="IPR015590">
    <property type="entry name" value="Aldehyde_DH_dom"/>
</dbReference>
<dbReference type="FunFam" id="3.40.605.10:FF:000007">
    <property type="entry name" value="NAD/NADP-dependent betaine aldehyde dehydrogenase"/>
    <property type="match status" value="1"/>
</dbReference>